<keyword evidence="3" id="KW-1185">Reference proteome</keyword>
<evidence type="ECO:0000313" key="2">
    <source>
        <dbReference type="EMBL" id="GES22092.1"/>
    </source>
</evidence>
<dbReference type="PROSITE" id="PS51729">
    <property type="entry name" value="GNAT_YJDJ"/>
    <property type="match status" value="1"/>
</dbReference>
<dbReference type="Pfam" id="PF14542">
    <property type="entry name" value="Acetyltransf_CG"/>
    <property type="match status" value="1"/>
</dbReference>
<gene>
    <name evidence="2" type="ORF">Aple_049890</name>
</gene>
<dbReference type="CDD" id="cd04301">
    <property type="entry name" value="NAT_SF"/>
    <property type="match status" value="1"/>
</dbReference>
<dbReference type="InterPro" id="IPR031165">
    <property type="entry name" value="GNAT_YJDJ"/>
</dbReference>
<dbReference type="PANTHER" id="PTHR31435">
    <property type="entry name" value="PROTEIN NATD1"/>
    <property type="match status" value="1"/>
</dbReference>
<dbReference type="GO" id="GO:0016740">
    <property type="term" value="F:transferase activity"/>
    <property type="evidence" value="ECO:0007669"/>
    <property type="project" value="UniProtKB-KW"/>
</dbReference>
<dbReference type="Proteomes" id="UP000377595">
    <property type="component" value="Unassembled WGS sequence"/>
</dbReference>
<feature type="domain" description="N-acetyltransferase" evidence="1">
    <location>
        <begin position="7"/>
        <end position="93"/>
    </location>
</feature>
<dbReference type="InterPro" id="IPR016181">
    <property type="entry name" value="Acyl_CoA_acyltransferase"/>
</dbReference>
<reference evidence="2 3" key="1">
    <citation type="submission" date="2019-10" db="EMBL/GenBank/DDBJ databases">
        <title>Whole genome shotgun sequence of Acrocarpospora pleiomorpha NBRC 16267.</title>
        <authorList>
            <person name="Ichikawa N."/>
            <person name="Kimura A."/>
            <person name="Kitahashi Y."/>
            <person name="Komaki H."/>
            <person name="Oguchi A."/>
        </authorList>
    </citation>
    <scope>NUCLEOTIDE SEQUENCE [LARGE SCALE GENOMIC DNA]</scope>
    <source>
        <strain evidence="2 3">NBRC 16267</strain>
    </source>
</reference>
<sequence>MTQATVVDNPETHRYEILVEGDVAGFAQYRLRPGKIVFLHTEIDSAFEGQGLGSQLARAALNGARDRALSVVPLCPFIASYIKRHPEYADLVPDNYQDEIA</sequence>
<keyword evidence="2" id="KW-0808">Transferase</keyword>
<dbReference type="EMBL" id="BLAF01000028">
    <property type="protein sequence ID" value="GES22092.1"/>
    <property type="molecule type" value="Genomic_DNA"/>
</dbReference>
<evidence type="ECO:0000313" key="3">
    <source>
        <dbReference type="Proteomes" id="UP000377595"/>
    </source>
</evidence>
<dbReference type="AlphaFoldDB" id="A0A5M3XMG5"/>
<protein>
    <submittedName>
        <fullName evidence="2">N-acetyltransferase</fullName>
    </submittedName>
</protein>
<proteinExistence type="predicted"/>
<accession>A0A5M3XMG5</accession>
<dbReference type="InterPro" id="IPR045057">
    <property type="entry name" value="Gcn5-rel_NAT"/>
</dbReference>
<organism evidence="2 3">
    <name type="scientific">Acrocarpospora pleiomorpha</name>
    <dbReference type="NCBI Taxonomy" id="90975"/>
    <lineage>
        <taxon>Bacteria</taxon>
        <taxon>Bacillati</taxon>
        <taxon>Actinomycetota</taxon>
        <taxon>Actinomycetes</taxon>
        <taxon>Streptosporangiales</taxon>
        <taxon>Streptosporangiaceae</taxon>
        <taxon>Acrocarpospora</taxon>
    </lineage>
</organism>
<dbReference type="Gene3D" id="3.40.630.30">
    <property type="match status" value="1"/>
</dbReference>
<dbReference type="OrthoDB" id="5405911at2"/>
<name>A0A5M3XMG5_9ACTN</name>
<dbReference type="RefSeq" id="WP_155347055.1">
    <property type="nucleotide sequence ID" value="NZ_BAAAHM010000016.1"/>
</dbReference>
<evidence type="ECO:0000259" key="1">
    <source>
        <dbReference type="PROSITE" id="PS51729"/>
    </source>
</evidence>
<dbReference type="PANTHER" id="PTHR31435:SF10">
    <property type="entry name" value="BSR4717 PROTEIN"/>
    <property type="match status" value="1"/>
</dbReference>
<dbReference type="SUPFAM" id="SSF55729">
    <property type="entry name" value="Acyl-CoA N-acyltransferases (Nat)"/>
    <property type="match status" value="1"/>
</dbReference>
<comment type="caution">
    <text evidence="2">The sequence shown here is derived from an EMBL/GenBank/DDBJ whole genome shotgun (WGS) entry which is preliminary data.</text>
</comment>